<name>A0A804QWM7_MAIZE</name>
<proteinExistence type="predicted"/>
<evidence type="ECO:0000313" key="2">
    <source>
        <dbReference type="EnsemblPlants" id="Zm00001eb364020_P001"/>
    </source>
</evidence>
<evidence type="ECO:0000256" key="1">
    <source>
        <dbReference type="SAM" id="MobiDB-lite"/>
    </source>
</evidence>
<dbReference type="Proteomes" id="UP000007305">
    <property type="component" value="Chromosome 8"/>
</dbReference>
<dbReference type="AlphaFoldDB" id="A0A804QWM7"/>
<feature type="compositionally biased region" description="Basic residues" evidence="1">
    <location>
        <begin position="153"/>
        <end position="170"/>
    </location>
</feature>
<dbReference type="EnsemblPlants" id="Zm00001eb364020_T001">
    <property type="protein sequence ID" value="Zm00001eb364020_P001"/>
    <property type="gene ID" value="Zm00001eb364020"/>
</dbReference>
<accession>A0A804QWM7</accession>
<feature type="region of interest" description="Disordered" evidence="1">
    <location>
        <begin position="19"/>
        <end position="104"/>
    </location>
</feature>
<organism evidence="2 3">
    <name type="scientific">Zea mays</name>
    <name type="common">Maize</name>
    <dbReference type="NCBI Taxonomy" id="4577"/>
    <lineage>
        <taxon>Eukaryota</taxon>
        <taxon>Viridiplantae</taxon>
        <taxon>Streptophyta</taxon>
        <taxon>Embryophyta</taxon>
        <taxon>Tracheophyta</taxon>
        <taxon>Spermatophyta</taxon>
        <taxon>Magnoliopsida</taxon>
        <taxon>Liliopsida</taxon>
        <taxon>Poales</taxon>
        <taxon>Poaceae</taxon>
        <taxon>PACMAD clade</taxon>
        <taxon>Panicoideae</taxon>
        <taxon>Andropogonodae</taxon>
        <taxon>Andropogoneae</taxon>
        <taxon>Tripsacinae</taxon>
        <taxon>Zea</taxon>
    </lineage>
</organism>
<keyword evidence="3" id="KW-1185">Reference proteome</keyword>
<reference evidence="2" key="2">
    <citation type="submission" date="2019-07" db="EMBL/GenBank/DDBJ databases">
        <authorList>
            <person name="Seetharam A."/>
            <person name="Woodhouse M."/>
            <person name="Cannon E."/>
        </authorList>
    </citation>
    <scope>NUCLEOTIDE SEQUENCE [LARGE SCALE GENOMIC DNA]</scope>
    <source>
        <strain evidence="2">cv. B73</strain>
    </source>
</reference>
<feature type="compositionally biased region" description="Low complexity" evidence="1">
    <location>
        <begin position="48"/>
        <end position="77"/>
    </location>
</feature>
<feature type="compositionally biased region" description="Low complexity" evidence="1">
    <location>
        <begin position="95"/>
        <end position="104"/>
    </location>
</feature>
<feature type="region of interest" description="Disordered" evidence="1">
    <location>
        <begin position="153"/>
        <end position="188"/>
    </location>
</feature>
<reference evidence="3" key="1">
    <citation type="journal article" date="2009" name="Science">
        <title>The B73 maize genome: complexity, diversity, and dynamics.</title>
        <authorList>
            <person name="Schnable P.S."/>
            <person name="Ware D."/>
            <person name="Fulton R.S."/>
            <person name="Stein J.C."/>
            <person name="Wei F."/>
            <person name="Pasternak S."/>
            <person name="Liang C."/>
            <person name="Zhang J."/>
            <person name="Fulton L."/>
            <person name="Graves T.A."/>
            <person name="Minx P."/>
            <person name="Reily A.D."/>
            <person name="Courtney L."/>
            <person name="Kruchowski S.S."/>
            <person name="Tomlinson C."/>
            <person name="Strong C."/>
            <person name="Delehaunty K."/>
            <person name="Fronick C."/>
            <person name="Courtney B."/>
            <person name="Rock S.M."/>
            <person name="Belter E."/>
            <person name="Du F."/>
            <person name="Kim K."/>
            <person name="Abbott R.M."/>
            <person name="Cotton M."/>
            <person name="Levy A."/>
            <person name="Marchetto P."/>
            <person name="Ochoa K."/>
            <person name="Jackson S.M."/>
            <person name="Gillam B."/>
            <person name="Chen W."/>
            <person name="Yan L."/>
            <person name="Higginbotham J."/>
            <person name="Cardenas M."/>
            <person name="Waligorski J."/>
            <person name="Applebaum E."/>
            <person name="Phelps L."/>
            <person name="Falcone J."/>
            <person name="Kanchi K."/>
            <person name="Thane T."/>
            <person name="Scimone A."/>
            <person name="Thane N."/>
            <person name="Henke J."/>
            <person name="Wang T."/>
            <person name="Ruppert J."/>
            <person name="Shah N."/>
            <person name="Rotter K."/>
            <person name="Hodges J."/>
            <person name="Ingenthron E."/>
            <person name="Cordes M."/>
            <person name="Kohlberg S."/>
            <person name="Sgro J."/>
            <person name="Delgado B."/>
            <person name="Mead K."/>
            <person name="Chinwalla A."/>
            <person name="Leonard S."/>
            <person name="Crouse K."/>
            <person name="Collura K."/>
            <person name="Kudrna D."/>
            <person name="Currie J."/>
            <person name="He R."/>
            <person name="Angelova A."/>
            <person name="Rajasekar S."/>
            <person name="Mueller T."/>
            <person name="Lomeli R."/>
            <person name="Scara G."/>
            <person name="Ko A."/>
            <person name="Delaney K."/>
            <person name="Wissotski M."/>
            <person name="Lopez G."/>
            <person name="Campos D."/>
            <person name="Braidotti M."/>
            <person name="Ashley E."/>
            <person name="Golser W."/>
            <person name="Kim H."/>
            <person name="Lee S."/>
            <person name="Lin J."/>
            <person name="Dujmic Z."/>
            <person name="Kim W."/>
            <person name="Talag J."/>
            <person name="Zuccolo A."/>
            <person name="Fan C."/>
            <person name="Sebastian A."/>
            <person name="Kramer M."/>
            <person name="Spiegel L."/>
            <person name="Nascimento L."/>
            <person name="Zutavern T."/>
            <person name="Miller B."/>
            <person name="Ambroise C."/>
            <person name="Muller S."/>
            <person name="Spooner W."/>
            <person name="Narechania A."/>
            <person name="Ren L."/>
            <person name="Wei S."/>
            <person name="Kumari S."/>
            <person name="Faga B."/>
            <person name="Levy M.J."/>
            <person name="McMahan L."/>
            <person name="Van Buren P."/>
            <person name="Vaughn M.W."/>
            <person name="Ying K."/>
            <person name="Yeh C.-T."/>
            <person name="Emrich S.J."/>
            <person name="Jia Y."/>
            <person name="Kalyanaraman A."/>
            <person name="Hsia A.-P."/>
            <person name="Barbazuk W.B."/>
            <person name="Baucom R.S."/>
            <person name="Brutnell T.P."/>
            <person name="Carpita N.C."/>
            <person name="Chaparro C."/>
            <person name="Chia J.-M."/>
            <person name="Deragon J.-M."/>
            <person name="Estill J.C."/>
            <person name="Fu Y."/>
            <person name="Jeddeloh J.A."/>
            <person name="Han Y."/>
            <person name="Lee H."/>
            <person name="Li P."/>
            <person name="Lisch D.R."/>
            <person name="Liu S."/>
            <person name="Liu Z."/>
            <person name="Nagel D.H."/>
            <person name="McCann M.C."/>
            <person name="SanMiguel P."/>
            <person name="Myers A.M."/>
            <person name="Nettleton D."/>
            <person name="Nguyen J."/>
            <person name="Penning B.W."/>
            <person name="Ponnala L."/>
            <person name="Schneider K.L."/>
            <person name="Schwartz D.C."/>
            <person name="Sharma A."/>
            <person name="Soderlund C."/>
            <person name="Springer N.M."/>
            <person name="Sun Q."/>
            <person name="Wang H."/>
            <person name="Waterman M."/>
            <person name="Westerman R."/>
            <person name="Wolfgruber T.K."/>
            <person name="Yang L."/>
            <person name="Yu Y."/>
            <person name="Zhang L."/>
            <person name="Zhou S."/>
            <person name="Zhu Q."/>
            <person name="Bennetzen J.L."/>
            <person name="Dawe R.K."/>
            <person name="Jiang J."/>
            <person name="Jiang N."/>
            <person name="Presting G.G."/>
            <person name="Wessler S.R."/>
            <person name="Aluru S."/>
            <person name="Martienssen R.A."/>
            <person name="Clifton S.W."/>
            <person name="McCombie W.R."/>
            <person name="Wing R.A."/>
            <person name="Wilson R.K."/>
        </authorList>
    </citation>
    <scope>NUCLEOTIDE SEQUENCE [LARGE SCALE GENOMIC DNA]</scope>
    <source>
        <strain evidence="3">cv. B73</strain>
    </source>
</reference>
<reference evidence="2" key="3">
    <citation type="submission" date="2021-05" db="UniProtKB">
        <authorList>
            <consortium name="EnsemblPlants"/>
        </authorList>
    </citation>
    <scope>IDENTIFICATION</scope>
    <source>
        <strain evidence="2">cv. B73</strain>
    </source>
</reference>
<dbReference type="InParanoid" id="A0A804QWM7"/>
<protein>
    <submittedName>
        <fullName evidence="2">Uncharacterized protein</fullName>
    </submittedName>
</protein>
<evidence type="ECO:0000313" key="3">
    <source>
        <dbReference type="Proteomes" id="UP000007305"/>
    </source>
</evidence>
<dbReference type="Gramene" id="Zm00001eb364020_T001">
    <property type="protein sequence ID" value="Zm00001eb364020_P001"/>
    <property type="gene ID" value="Zm00001eb364020"/>
</dbReference>
<sequence>MAYPSANSWRHFAAAHGSGLRGSAAVPGRDPAAAGGHGLGACPPGSVAPPTARARPTGAWPAMAAPGGAVPRGCVPRRPGRGRPSAQTALGQGGRARPARAGGLLRPRRRVCGPGLGAQARRPGRCVHCQRGRAAPARPPSGVAVAYAWARGHGGRRGQWPRRAAPRRLGKSALAPVGAASLRRRGPC</sequence>